<dbReference type="PANTHER" id="PTHR43900">
    <property type="entry name" value="GLUTATHIONE S-TRANSFERASE RHO"/>
    <property type="match status" value="1"/>
</dbReference>
<evidence type="ECO:0000256" key="4">
    <source>
        <dbReference type="ARBA" id="ARBA00047960"/>
    </source>
</evidence>
<reference evidence="7 8" key="1">
    <citation type="journal article" date="2011" name="Science">
        <title>The Selaginella genome identifies genetic changes associated with the evolution of vascular plants.</title>
        <authorList>
            <person name="Banks J.A."/>
            <person name="Nishiyama T."/>
            <person name="Hasebe M."/>
            <person name="Bowman J.L."/>
            <person name="Gribskov M."/>
            <person name="dePamphilis C."/>
            <person name="Albert V.A."/>
            <person name="Aono N."/>
            <person name="Aoyama T."/>
            <person name="Ambrose B.A."/>
            <person name="Ashton N.W."/>
            <person name="Axtell M.J."/>
            <person name="Barker E."/>
            <person name="Barker M.S."/>
            <person name="Bennetzen J.L."/>
            <person name="Bonawitz N.D."/>
            <person name="Chapple C."/>
            <person name="Cheng C."/>
            <person name="Correa L.G."/>
            <person name="Dacre M."/>
            <person name="DeBarry J."/>
            <person name="Dreyer I."/>
            <person name="Elias M."/>
            <person name="Engstrom E.M."/>
            <person name="Estelle M."/>
            <person name="Feng L."/>
            <person name="Finet C."/>
            <person name="Floyd S.K."/>
            <person name="Frommer W.B."/>
            <person name="Fujita T."/>
            <person name="Gramzow L."/>
            <person name="Gutensohn M."/>
            <person name="Harholt J."/>
            <person name="Hattori M."/>
            <person name="Heyl A."/>
            <person name="Hirai T."/>
            <person name="Hiwatashi Y."/>
            <person name="Ishikawa M."/>
            <person name="Iwata M."/>
            <person name="Karol K.G."/>
            <person name="Koehler B."/>
            <person name="Kolukisaoglu U."/>
            <person name="Kubo M."/>
            <person name="Kurata T."/>
            <person name="Lalonde S."/>
            <person name="Li K."/>
            <person name="Li Y."/>
            <person name="Litt A."/>
            <person name="Lyons E."/>
            <person name="Manning G."/>
            <person name="Maruyama T."/>
            <person name="Michael T.P."/>
            <person name="Mikami K."/>
            <person name="Miyazaki S."/>
            <person name="Morinaga S."/>
            <person name="Murata T."/>
            <person name="Mueller-Roeber B."/>
            <person name="Nelson D.R."/>
            <person name="Obara M."/>
            <person name="Oguri Y."/>
            <person name="Olmstead R.G."/>
            <person name="Onodera N."/>
            <person name="Petersen B.L."/>
            <person name="Pils B."/>
            <person name="Prigge M."/>
            <person name="Rensing S.A."/>
            <person name="Riano-Pachon D.M."/>
            <person name="Roberts A.W."/>
            <person name="Sato Y."/>
            <person name="Scheller H.V."/>
            <person name="Schulz B."/>
            <person name="Schulz C."/>
            <person name="Shakirov E.V."/>
            <person name="Shibagaki N."/>
            <person name="Shinohara N."/>
            <person name="Shippen D.E."/>
            <person name="Soerensen I."/>
            <person name="Sotooka R."/>
            <person name="Sugimoto N."/>
            <person name="Sugita M."/>
            <person name="Sumikawa N."/>
            <person name="Tanurdzic M."/>
            <person name="Theissen G."/>
            <person name="Ulvskov P."/>
            <person name="Wakazuki S."/>
            <person name="Weng J.K."/>
            <person name="Willats W.W."/>
            <person name="Wipf D."/>
            <person name="Wolf P.G."/>
            <person name="Yang L."/>
            <person name="Zimmer A.D."/>
            <person name="Zhu Q."/>
            <person name="Mitros T."/>
            <person name="Hellsten U."/>
            <person name="Loque D."/>
            <person name="Otillar R."/>
            <person name="Salamov A."/>
            <person name="Schmutz J."/>
            <person name="Shapiro H."/>
            <person name="Lindquist E."/>
            <person name="Lucas S."/>
            <person name="Rokhsar D."/>
            <person name="Grigoriev I.V."/>
        </authorList>
    </citation>
    <scope>NUCLEOTIDE SEQUENCE [LARGE SCALE GENOMIC DNA]</scope>
</reference>
<dbReference type="InterPro" id="IPR036249">
    <property type="entry name" value="Thioredoxin-like_sf"/>
</dbReference>
<dbReference type="SUPFAM" id="SSF52833">
    <property type="entry name" value="Thioredoxin-like"/>
    <property type="match status" value="1"/>
</dbReference>
<dbReference type="AlphaFoldDB" id="D8T1M3"/>
<dbReference type="OMA" id="ESNTICR"/>
<dbReference type="GO" id="GO:0043295">
    <property type="term" value="F:glutathione binding"/>
    <property type="evidence" value="ECO:0000318"/>
    <property type="project" value="GO_Central"/>
</dbReference>
<dbReference type="CDD" id="cd03053">
    <property type="entry name" value="GST_N_Phi"/>
    <property type="match status" value="1"/>
</dbReference>
<dbReference type="SFLD" id="SFLDG01150">
    <property type="entry name" value="Main.1:_Beta-like"/>
    <property type="match status" value="1"/>
</dbReference>
<dbReference type="GO" id="GO:0009636">
    <property type="term" value="P:response to toxic substance"/>
    <property type="evidence" value="ECO:0007669"/>
    <property type="project" value="UniProtKB-ARBA"/>
</dbReference>
<dbReference type="HOGENOM" id="CLU_011226_5_1_1"/>
<dbReference type="GO" id="GO:0004364">
    <property type="term" value="F:glutathione transferase activity"/>
    <property type="evidence" value="ECO:0000318"/>
    <property type="project" value="GO_Central"/>
</dbReference>
<dbReference type="PROSITE" id="PS50405">
    <property type="entry name" value="GST_CTER"/>
    <property type="match status" value="1"/>
</dbReference>
<dbReference type="STRING" id="88036.D8T1M3"/>
<keyword evidence="3" id="KW-0808">Transferase</keyword>
<dbReference type="SFLD" id="SFLDG00358">
    <property type="entry name" value="Main_(cytGST)"/>
    <property type="match status" value="2"/>
</dbReference>
<dbReference type="Gene3D" id="3.40.30.10">
    <property type="entry name" value="Glutaredoxin"/>
    <property type="match status" value="1"/>
</dbReference>
<gene>
    <name evidence="7" type="ORF">SELMODRAFT_184606</name>
</gene>
<dbReference type="SFLD" id="SFLDG01154">
    <property type="entry name" value="Main.5:_Phi-like"/>
    <property type="match status" value="1"/>
</dbReference>
<evidence type="ECO:0000256" key="3">
    <source>
        <dbReference type="ARBA" id="ARBA00022679"/>
    </source>
</evidence>
<dbReference type="GO" id="GO:0006749">
    <property type="term" value="P:glutathione metabolic process"/>
    <property type="evidence" value="ECO:0000318"/>
    <property type="project" value="GO_Central"/>
</dbReference>
<dbReference type="FunFam" id="1.20.1050.10:FF:000004">
    <property type="entry name" value="Glutathione S-transferase F2"/>
    <property type="match status" value="1"/>
</dbReference>
<dbReference type="KEGG" id="smo:SELMODRAFT_184606"/>
<dbReference type="InterPro" id="IPR004045">
    <property type="entry name" value="Glutathione_S-Trfase_N"/>
</dbReference>
<dbReference type="Gramene" id="EFJ09414">
    <property type="protein sequence ID" value="EFJ09414"/>
    <property type="gene ID" value="SELMODRAFT_184606"/>
</dbReference>
<dbReference type="FunFam" id="3.40.30.10:FF:000016">
    <property type="entry name" value="Glutathione S-transferase F2"/>
    <property type="match status" value="1"/>
</dbReference>
<dbReference type="Pfam" id="PF00043">
    <property type="entry name" value="GST_C"/>
    <property type="match status" value="1"/>
</dbReference>
<dbReference type="EC" id="2.5.1.18" evidence="2"/>
<dbReference type="PROSITE" id="PS50404">
    <property type="entry name" value="GST_NTER"/>
    <property type="match status" value="1"/>
</dbReference>
<sequence>MAIKIYGIPMSTCTGRVLYTLKEKSLDYELVPVNMAAGEHKDPQFLAKQPFGQIPVLENKGLTLFESRAISRYICDLSPKGEPLYGKTPEDRALVEQWLEVESQNFNPPISTIVFQLVFSKFRGLTPDQEVVESNLKKLDSVLAIYESHLASQDYLAGSFFSLADLSHVPYLHYLINVAKKGDVVTSKKNVSAWWEKISSRPAWQEVVAAAAAAP</sequence>
<dbReference type="CDD" id="cd03187">
    <property type="entry name" value="GST_C_Phi"/>
    <property type="match status" value="1"/>
</dbReference>
<dbReference type="Gene3D" id="1.20.1050.10">
    <property type="match status" value="1"/>
</dbReference>
<evidence type="ECO:0000313" key="7">
    <source>
        <dbReference type="EMBL" id="EFJ09414.1"/>
    </source>
</evidence>
<dbReference type="SFLD" id="SFLDS00019">
    <property type="entry name" value="Glutathione_Transferase_(cytos"/>
    <property type="match status" value="2"/>
</dbReference>
<dbReference type="InterPro" id="IPR004046">
    <property type="entry name" value="GST_C"/>
</dbReference>
<protein>
    <recommendedName>
        <fullName evidence="2">glutathione transferase</fullName>
        <ecNumber evidence="2">2.5.1.18</ecNumber>
    </recommendedName>
</protein>
<evidence type="ECO:0000256" key="2">
    <source>
        <dbReference type="ARBA" id="ARBA00012452"/>
    </source>
</evidence>
<evidence type="ECO:0000259" key="5">
    <source>
        <dbReference type="PROSITE" id="PS50404"/>
    </source>
</evidence>
<dbReference type="InParanoid" id="D8T1M3"/>
<dbReference type="OrthoDB" id="422574at2759"/>
<proteinExistence type="inferred from homology"/>
<dbReference type="InterPro" id="IPR034347">
    <property type="entry name" value="GST_Phi_C"/>
</dbReference>
<dbReference type="FunCoup" id="D8T1M3">
    <property type="interactions" value="1363"/>
</dbReference>
<organism evidence="8">
    <name type="scientific">Selaginella moellendorffii</name>
    <name type="common">Spikemoss</name>
    <dbReference type="NCBI Taxonomy" id="88036"/>
    <lineage>
        <taxon>Eukaryota</taxon>
        <taxon>Viridiplantae</taxon>
        <taxon>Streptophyta</taxon>
        <taxon>Embryophyta</taxon>
        <taxon>Tracheophyta</taxon>
        <taxon>Lycopodiopsida</taxon>
        <taxon>Selaginellales</taxon>
        <taxon>Selaginellaceae</taxon>
        <taxon>Selaginella</taxon>
    </lineage>
</organism>
<evidence type="ECO:0000313" key="8">
    <source>
        <dbReference type="Proteomes" id="UP000001514"/>
    </source>
</evidence>
<dbReference type="InterPro" id="IPR036282">
    <property type="entry name" value="Glutathione-S-Trfase_C_sf"/>
</dbReference>
<accession>D8T1M3</accession>
<dbReference type="PANTHER" id="PTHR43900:SF3">
    <property type="entry name" value="GLUTATHIONE S-TRANSFERASE RHO"/>
    <property type="match status" value="1"/>
</dbReference>
<keyword evidence="8" id="KW-1185">Reference proteome</keyword>
<dbReference type="SUPFAM" id="SSF47616">
    <property type="entry name" value="GST C-terminal domain-like"/>
    <property type="match status" value="1"/>
</dbReference>
<comment type="similarity">
    <text evidence="1">Belongs to the GST superfamily. Phi family.</text>
</comment>
<dbReference type="EMBL" id="GL377663">
    <property type="protein sequence ID" value="EFJ09414.1"/>
    <property type="molecule type" value="Genomic_DNA"/>
</dbReference>
<feature type="domain" description="GST N-terminal" evidence="5">
    <location>
        <begin position="1"/>
        <end position="82"/>
    </location>
</feature>
<feature type="domain" description="GST C-terminal" evidence="6">
    <location>
        <begin position="88"/>
        <end position="215"/>
    </location>
</feature>
<evidence type="ECO:0000256" key="1">
    <source>
        <dbReference type="ARBA" id="ARBA00010128"/>
    </source>
</evidence>
<dbReference type="InterPro" id="IPR040079">
    <property type="entry name" value="Glutathione_S-Trfase"/>
</dbReference>
<dbReference type="GO" id="GO:0005737">
    <property type="term" value="C:cytoplasm"/>
    <property type="evidence" value="ECO:0000318"/>
    <property type="project" value="GO_Central"/>
</dbReference>
<dbReference type="Pfam" id="PF02798">
    <property type="entry name" value="GST_N"/>
    <property type="match status" value="1"/>
</dbReference>
<comment type="catalytic activity">
    <reaction evidence="4">
        <text>RX + glutathione = an S-substituted glutathione + a halide anion + H(+)</text>
        <dbReference type="Rhea" id="RHEA:16437"/>
        <dbReference type="ChEBI" id="CHEBI:15378"/>
        <dbReference type="ChEBI" id="CHEBI:16042"/>
        <dbReference type="ChEBI" id="CHEBI:17792"/>
        <dbReference type="ChEBI" id="CHEBI:57925"/>
        <dbReference type="ChEBI" id="CHEBI:90779"/>
        <dbReference type="EC" id="2.5.1.18"/>
    </reaction>
</comment>
<dbReference type="eggNOG" id="KOG0867">
    <property type="taxonomic scope" value="Eukaryota"/>
</dbReference>
<dbReference type="Proteomes" id="UP000001514">
    <property type="component" value="Unassembled WGS sequence"/>
</dbReference>
<name>D8T1M3_SELML</name>
<dbReference type="InterPro" id="IPR010987">
    <property type="entry name" value="Glutathione-S-Trfase_C-like"/>
</dbReference>
<evidence type="ECO:0000259" key="6">
    <source>
        <dbReference type="PROSITE" id="PS50405"/>
    </source>
</evidence>